<dbReference type="Pfam" id="PF08501">
    <property type="entry name" value="Shikimate_dh_N"/>
    <property type="match status" value="1"/>
</dbReference>
<dbReference type="InterPro" id="IPR036291">
    <property type="entry name" value="NAD(P)-bd_dom_sf"/>
</dbReference>
<dbReference type="NCBIfam" id="NF009201">
    <property type="entry name" value="PRK12549.1"/>
    <property type="match status" value="1"/>
</dbReference>
<accession>M2YFI1</accession>
<dbReference type="Pfam" id="PF18317">
    <property type="entry name" value="SDH_C"/>
    <property type="match status" value="1"/>
</dbReference>
<dbReference type="EMBL" id="ANHZ02000004">
    <property type="protein sequence ID" value="EME37305.1"/>
    <property type="molecule type" value="Genomic_DNA"/>
</dbReference>
<feature type="domain" description="SDH C-terminal" evidence="4">
    <location>
        <begin position="255"/>
        <end position="280"/>
    </location>
</feature>
<dbReference type="CDD" id="cd01065">
    <property type="entry name" value="NAD_bind_Shikimate_DH"/>
    <property type="match status" value="1"/>
</dbReference>
<dbReference type="Gene3D" id="3.40.50.10860">
    <property type="entry name" value="Leucine Dehydrogenase, chain A, domain 1"/>
    <property type="match status" value="1"/>
</dbReference>
<comment type="caution">
    <text evidence="5">The sequence shown here is derived from an EMBL/GenBank/DDBJ whole genome shotgun (WGS) entry which is preliminary data.</text>
</comment>
<keyword evidence="2" id="KW-0057">Aromatic amino acid biosynthesis</keyword>
<dbReference type="SUPFAM" id="SSF51735">
    <property type="entry name" value="NAD(P)-binding Rossmann-fold domains"/>
    <property type="match status" value="1"/>
</dbReference>
<feature type="domain" description="Shikimate dehydrogenase substrate binding N-terminal" evidence="3">
    <location>
        <begin position="10"/>
        <end position="97"/>
    </location>
</feature>
<dbReference type="GO" id="GO:0009423">
    <property type="term" value="P:chorismate biosynthetic process"/>
    <property type="evidence" value="ECO:0007669"/>
    <property type="project" value="TreeGrafter"/>
</dbReference>
<name>M2YFI1_9MICC</name>
<evidence type="ECO:0000313" key="6">
    <source>
        <dbReference type="Proteomes" id="UP000009877"/>
    </source>
</evidence>
<evidence type="ECO:0000256" key="1">
    <source>
        <dbReference type="ARBA" id="ARBA00004871"/>
    </source>
</evidence>
<dbReference type="Gene3D" id="3.40.50.720">
    <property type="entry name" value="NAD(P)-binding Rossmann-like Domain"/>
    <property type="match status" value="1"/>
</dbReference>
<dbReference type="GO" id="GO:0005829">
    <property type="term" value="C:cytosol"/>
    <property type="evidence" value="ECO:0007669"/>
    <property type="project" value="TreeGrafter"/>
</dbReference>
<evidence type="ECO:0000259" key="4">
    <source>
        <dbReference type="Pfam" id="PF18317"/>
    </source>
</evidence>
<evidence type="ECO:0000313" key="5">
    <source>
        <dbReference type="EMBL" id="EME37305.1"/>
    </source>
</evidence>
<dbReference type="GO" id="GO:0019632">
    <property type="term" value="P:shikimate metabolic process"/>
    <property type="evidence" value="ECO:0007669"/>
    <property type="project" value="TreeGrafter"/>
</dbReference>
<dbReference type="STRING" id="71999.KPaMU14_10570"/>
<dbReference type="GO" id="GO:0004764">
    <property type="term" value="F:shikimate 3-dehydrogenase (NADP+) activity"/>
    <property type="evidence" value="ECO:0007669"/>
    <property type="project" value="InterPro"/>
</dbReference>
<dbReference type="InterPro" id="IPR013708">
    <property type="entry name" value="Shikimate_DH-bd_N"/>
</dbReference>
<gene>
    <name evidence="5" type="ORF">C884_01813</name>
</gene>
<protein>
    <submittedName>
        <fullName evidence="5">Quinate/shikimate 5-dehydrogenase I delta</fullName>
    </submittedName>
</protein>
<evidence type="ECO:0000259" key="3">
    <source>
        <dbReference type="Pfam" id="PF08501"/>
    </source>
</evidence>
<dbReference type="GO" id="GO:0009073">
    <property type="term" value="P:aromatic amino acid family biosynthetic process"/>
    <property type="evidence" value="ECO:0007669"/>
    <property type="project" value="UniProtKB-KW"/>
</dbReference>
<dbReference type="SUPFAM" id="SSF53223">
    <property type="entry name" value="Aminoacid dehydrogenase-like, N-terminal domain"/>
    <property type="match status" value="1"/>
</dbReference>
<dbReference type="Proteomes" id="UP000009877">
    <property type="component" value="Unassembled WGS sequence"/>
</dbReference>
<comment type="pathway">
    <text evidence="1">Metabolic intermediate biosynthesis; chorismate biosynthesis; chorismate from D-erythrose 4-phosphate and phosphoenolpyruvate: step 4/7.</text>
</comment>
<sequence length="286" mass="30557">MSERTLLLGLIGDDIALSRTPPMHEAEGLAQGRPTIYRRLDTLRSGLKGRPLAEILHAARDLGFDGLNITHPHKRAVVELLDEIDDDVRRLGAANTVVIREDGTLVGHNTDVSGFRSGFLEGLPDAETGTVVQIGTGGAGTSVASALVGMGAQRLLVSDLDPVRAQELVASLNRGAGRQAAEALPQDQLEPALQACDGVVNATPMGMPAHPGTSFDTGLLSPRQWVAEIVYMPLRTQLLEEAAQRGCRTLDGGRMAVFQAVDAFRHFTGLEPDVQRMREAFLLASS</sequence>
<organism evidence="5 6">
    <name type="scientific">Kocuria palustris PEL</name>
    <dbReference type="NCBI Taxonomy" id="1236550"/>
    <lineage>
        <taxon>Bacteria</taxon>
        <taxon>Bacillati</taxon>
        <taxon>Actinomycetota</taxon>
        <taxon>Actinomycetes</taxon>
        <taxon>Micrococcales</taxon>
        <taxon>Micrococcaceae</taxon>
        <taxon>Kocuria</taxon>
    </lineage>
</organism>
<dbReference type="RefSeq" id="WP_006213808.1">
    <property type="nucleotide sequence ID" value="NZ_ANHZ02000004.1"/>
</dbReference>
<keyword evidence="6" id="KW-1185">Reference proteome</keyword>
<dbReference type="PANTHER" id="PTHR21089">
    <property type="entry name" value="SHIKIMATE DEHYDROGENASE"/>
    <property type="match status" value="1"/>
</dbReference>
<proteinExistence type="predicted"/>
<dbReference type="InterPro" id="IPR046346">
    <property type="entry name" value="Aminoacid_DH-like_N_sf"/>
</dbReference>
<dbReference type="AlphaFoldDB" id="M2YFI1"/>
<dbReference type="InterPro" id="IPR022893">
    <property type="entry name" value="Shikimate_DH_fam"/>
</dbReference>
<reference evidence="5 6" key="1">
    <citation type="journal article" date="2014" name="Genome Announc.">
        <title>Draft Genome Sequence of Kocuria palustris PEL.</title>
        <authorList>
            <person name="Sharma G."/>
            <person name="Khatri I."/>
            <person name="Subramanian S."/>
        </authorList>
    </citation>
    <scope>NUCLEOTIDE SEQUENCE [LARGE SCALE GENOMIC DNA]</scope>
    <source>
        <strain evidence="5 6">PEL</strain>
    </source>
</reference>
<evidence type="ECO:0000256" key="2">
    <source>
        <dbReference type="ARBA" id="ARBA00023141"/>
    </source>
</evidence>
<dbReference type="GO" id="GO:0050661">
    <property type="term" value="F:NADP binding"/>
    <property type="evidence" value="ECO:0007669"/>
    <property type="project" value="TreeGrafter"/>
</dbReference>
<dbReference type="PANTHER" id="PTHR21089:SF1">
    <property type="entry name" value="BIFUNCTIONAL 3-DEHYDROQUINATE DEHYDRATASE_SHIKIMATE DEHYDROGENASE, CHLOROPLASTIC"/>
    <property type="match status" value="1"/>
</dbReference>
<dbReference type="InterPro" id="IPR041121">
    <property type="entry name" value="SDH_C"/>
</dbReference>
<keyword evidence="2" id="KW-0028">Amino-acid biosynthesis</keyword>